<dbReference type="GO" id="GO:0004553">
    <property type="term" value="F:hydrolase activity, hydrolyzing O-glycosyl compounds"/>
    <property type="evidence" value="ECO:0007669"/>
    <property type="project" value="TreeGrafter"/>
</dbReference>
<name>A0A1F5KJP7_9BACT</name>
<dbReference type="InterPro" id="IPR013783">
    <property type="entry name" value="Ig-like_fold"/>
</dbReference>
<dbReference type="SUPFAM" id="SSF51445">
    <property type="entry name" value="(Trans)glycosidases"/>
    <property type="match status" value="1"/>
</dbReference>
<reference evidence="2 3" key="1">
    <citation type="journal article" date="2016" name="Nat. Commun.">
        <title>Thousands of microbial genomes shed light on interconnected biogeochemical processes in an aquifer system.</title>
        <authorList>
            <person name="Anantharaman K."/>
            <person name="Brown C.T."/>
            <person name="Hug L.A."/>
            <person name="Sharon I."/>
            <person name="Castelle C.J."/>
            <person name="Probst A.J."/>
            <person name="Thomas B.C."/>
            <person name="Singh A."/>
            <person name="Wilkins M.J."/>
            <person name="Karaoz U."/>
            <person name="Brodie E.L."/>
            <person name="Williams K.H."/>
            <person name="Hubbard S.S."/>
            <person name="Banfield J.F."/>
        </authorList>
    </citation>
    <scope>NUCLEOTIDE SEQUENCE [LARGE SCALE GENOMIC DNA]</scope>
</reference>
<keyword evidence="1" id="KW-1133">Transmembrane helix</keyword>
<dbReference type="InterPro" id="IPR051923">
    <property type="entry name" value="Glycosyl_Hydrolase_39"/>
</dbReference>
<dbReference type="PANTHER" id="PTHR12631:SF10">
    <property type="entry name" value="BETA-XYLOSIDASE-LIKE PROTEIN-RELATED"/>
    <property type="match status" value="1"/>
</dbReference>
<feature type="transmembrane region" description="Helical" evidence="1">
    <location>
        <begin position="46"/>
        <end position="68"/>
    </location>
</feature>
<evidence type="ECO:0000313" key="2">
    <source>
        <dbReference type="EMBL" id="OGE41143.1"/>
    </source>
</evidence>
<dbReference type="Gene3D" id="3.20.20.80">
    <property type="entry name" value="Glycosidases"/>
    <property type="match status" value="1"/>
</dbReference>
<accession>A0A1F5KJP7</accession>
<protein>
    <recommendedName>
        <fullName evidence="4">Glycoside hydrolase family 5 domain-containing protein</fullName>
    </recommendedName>
</protein>
<organism evidence="2 3">
    <name type="scientific">Candidatus Daviesbacteria bacterium RIFCSPHIGHO2_02_FULL_43_12</name>
    <dbReference type="NCBI Taxonomy" id="1797776"/>
    <lineage>
        <taxon>Bacteria</taxon>
        <taxon>Candidatus Daviesiibacteriota</taxon>
    </lineage>
</organism>
<gene>
    <name evidence="2" type="ORF">A3D25_01245</name>
</gene>
<dbReference type="Proteomes" id="UP000177328">
    <property type="component" value="Unassembled WGS sequence"/>
</dbReference>
<dbReference type="EMBL" id="MFDD01000002">
    <property type="protein sequence ID" value="OGE41143.1"/>
    <property type="molecule type" value="Genomic_DNA"/>
</dbReference>
<dbReference type="PANTHER" id="PTHR12631">
    <property type="entry name" value="ALPHA-L-IDURONIDASE"/>
    <property type="match status" value="1"/>
</dbReference>
<keyword evidence="1" id="KW-0812">Transmembrane</keyword>
<evidence type="ECO:0008006" key="4">
    <source>
        <dbReference type="Google" id="ProtNLM"/>
    </source>
</evidence>
<keyword evidence="1" id="KW-0472">Membrane</keyword>
<proteinExistence type="predicted"/>
<comment type="caution">
    <text evidence="2">The sequence shown here is derived from an EMBL/GenBank/DDBJ whole genome shotgun (WGS) entry which is preliminary data.</text>
</comment>
<sequence length="620" mass="69690">MVDFLKKTQTLIGSLSSNIANPIITRIKPECQSSKGYRLQVTGYRWTAGLISLYLLLFTVPCTLYPAFAIVDPRVSLNNKFGIHILSAVPDEASAAATFVNSKGGDWGYVTLLIENRDRDKNRWQQVFDDLRRRHLIPLVRIATHPEGSAWKVPTDGEENIWAEFLNSLKWPVKNRYVIIYNEPNQGQEWGGQVDSASYAKVLDKTIAALKAKNEDFFVLNAGFDASAPNKAPSYADELIFLQDMNKAVPGIFNKLDGWSSHSYPNPGFVGSPEDTGRGTTSTWAWEMEVLYELGLNKSLPVFITETGWKHAEGINFDKSLPDADKVAQYYKYAFENTWTSSQIVAITPFILNYQENPFDHFSFKKLTGEKQNLKILGLQYPEYYSPFTTLADLPKSSGRPVQVNKAELVKGALFTSIVAGEEYTIPLTFKNTGQSTWNEYEQVKLVILKGGQDLGIQDVELPKTTRVEPGGEYTFILHVKSFNRGSFNVSLALVVGKTQFEEQTFDYTVEVKQPVILQVKVGLRWGKDAAGVYLFKLSTVLGDSFQKILLTSSGESSPIDARLLLPDYSFDFTLNKPYYKTKTLHQTVHSGVNTLDFGIMEPDFFAALFHPDQFIKLLP</sequence>
<dbReference type="Gene3D" id="2.60.40.10">
    <property type="entry name" value="Immunoglobulins"/>
    <property type="match status" value="1"/>
</dbReference>
<evidence type="ECO:0000313" key="3">
    <source>
        <dbReference type="Proteomes" id="UP000177328"/>
    </source>
</evidence>
<evidence type="ECO:0000256" key="1">
    <source>
        <dbReference type="SAM" id="Phobius"/>
    </source>
</evidence>
<dbReference type="AlphaFoldDB" id="A0A1F5KJP7"/>
<dbReference type="InterPro" id="IPR017853">
    <property type="entry name" value="GH"/>
</dbReference>